<feature type="compositionally biased region" description="Basic and acidic residues" evidence="1">
    <location>
        <begin position="318"/>
        <end position="330"/>
    </location>
</feature>
<feature type="compositionally biased region" description="Pro residues" evidence="1">
    <location>
        <begin position="212"/>
        <end position="223"/>
    </location>
</feature>
<organism evidence="2 3">
    <name type="scientific">Catenaria anguillulae PL171</name>
    <dbReference type="NCBI Taxonomy" id="765915"/>
    <lineage>
        <taxon>Eukaryota</taxon>
        <taxon>Fungi</taxon>
        <taxon>Fungi incertae sedis</taxon>
        <taxon>Blastocladiomycota</taxon>
        <taxon>Blastocladiomycetes</taxon>
        <taxon>Blastocladiales</taxon>
        <taxon>Catenariaceae</taxon>
        <taxon>Catenaria</taxon>
    </lineage>
</organism>
<dbReference type="EMBL" id="MCFL01000031">
    <property type="protein sequence ID" value="ORZ34082.1"/>
    <property type="molecule type" value="Genomic_DNA"/>
</dbReference>
<dbReference type="AlphaFoldDB" id="A0A1Y2HLW4"/>
<gene>
    <name evidence="2" type="ORF">BCR44DRAFT_1182354</name>
</gene>
<sequence length="851" mass="89441">MSFSTPGLGVNRHISDNGFALYPHSLSQQSALSASADHVRSPPPTPESEAEGESTDHEHVDIDLVESPWLSGRPSNPNSAMASSSASASSSSADATSKCASAKGAGSGKSKSFTASVKKLFSSSSDRERDKERQRLRQLSISSPTLIHSTSLAVQPPPNPLTRSASRSSSNTNRSRTRSQSPHGSVVSAAYPSPTSSASSADSPVAEQSPFALPPEGVPPVPAVDPTLRARAQSLPAPSRLPPELMAAAAIADASQHYMTSTLPDPSVLGMSWQSQSSLSTALGNASVVSLPNLPTSSSRSMQSPVVPPKSLAARRRRDSDMILHSKQKEEQDDWLPPTGVTKKMSLTPKVVADSSSSSSASATSSGSSKSLPPPPPLAPPRIPIWAQFQNHSSAPPGPLSPVSQAAFFSSSTDDYRSTPIASSTSSSAISSPASSTRGLISPPSIPIAQLPLKSPALSTRSLDSPAPQPQPNDLLTKAPVPTTDPQDLLRLESLITATVDSERRVLQHLRKQSLSGASSPSTPAPAELALAGTCASTPEQAPAPAVESDLDRRLAKMAEFERLISTTSPAVSSRSLHMSADPPTPSLSALSSTQFPGASAEGDQMVALAALRRVQMDKYPVPACELTSSASDSEWSDDDQVDTEVQQRVIARHPSLANIFAPLTAGSSTGEPLRDPRQAADEAAEAARLAAKSRGVKGWFADNRTKILGTLKTVLRDASGNAAARAGNDVSADAKQDLVQFARHVIRTTSESTLGESGGGKKRQSVKRRTVTKADVSSPIVEEGDEMDVINMYANGDEREWVRRRSSAKGKAREATRRAAESVVEADDELIDLVRQIEALMTVEGVGREE</sequence>
<feature type="region of interest" description="Disordered" evidence="1">
    <location>
        <begin position="294"/>
        <end position="383"/>
    </location>
</feature>
<feature type="region of interest" description="Disordered" evidence="1">
    <location>
        <begin position="414"/>
        <end position="486"/>
    </location>
</feature>
<feature type="compositionally biased region" description="Low complexity" evidence="1">
    <location>
        <begin position="79"/>
        <end position="116"/>
    </location>
</feature>
<evidence type="ECO:0000313" key="3">
    <source>
        <dbReference type="Proteomes" id="UP000193411"/>
    </source>
</evidence>
<accession>A0A1Y2HLW4</accession>
<feature type="region of interest" description="Disordered" evidence="1">
    <location>
        <begin position="30"/>
        <end position="240"/>
    </location>
</feature>
<evidence type="ECO:0000313" key="2">
    <source>
        <dbReference type="EMBL" id="ORZ34082.1"/>
    </source>
</evidence>
<feature type="compositionally biased region" description="Low complexity" evidence="1">
    <location>
        <begin position="418"/>
        <end position="437"/>
    </location>
</feature>
<reference evidence="2 3" key="1">
    <citation type="submission" date="2016-07" db="EMBL/GenBank/DDBJ databases">
        <title>Pervasive Adenine N6-methylation of Active Genes in Fungi.</title>
        <authorList>
            <consortium name="DOE Joint Genome Institute"/>
            <person name="Mondo S.J."/>
            <person name="Dannebaum R.O."/>
            <person name="Kuo R.C."/>
            <person name="Labutti K."/>
            <person name="Haridas S."/>
            <person name="Kuo A."/>
            <person name="Salamov A."/>
            <person name="Ahrendt S.R."/>
            <person name="Lipzen A."/>
            <person name="Sullivan W."/>
            <person name="Andreopoulos W.B."/>
            <person name="Clum A."/>
            <person name="Lindquist E."/>
            <person name="Daum C."/>
            <person name="Ramamoorthy G.K."/>
            <person name="Gryganskyi A."/>
            <person name="Culley D."/>
            <person name="Magnuson J.K."/>
            <person name="James T.Y."/>
            <person name="O'Malley M.A."/>
            <person name="Stajich J.E."/>
            <person name="Spatafora J.W."/>
            <person name="Visel A."/>
            <person name="Grigoriev I.V."/>
        </authorList>
    </citation>
    <scope>NUCLEOTIDE SEQUENCE [LARGE SCALE GENOMIC DNA]</scope>
    <source>
        <strain evidence="2 3">PL171</strain>
    </source>
</reference>
<evidence type="ECO:0000256" key="1">
    <source>
        <dbReference type="SAM" id="MobiDB-lite"/>
    </source>
</evidence>
<dbReference type="Proteomes" id="UP000193411">
    <property type="component" value="Unassembled WGS sequence"/>
</dbReference>
<feature type="compositionally biased region" description="Polar residues" evidence="1">
    <location>
        <begin position="137"/>
        <end position="153"/>
    </location>
</feature>
<comment type="caution">
    <text evidence="2">The sequence shown here is derived from an EMBL/GenBank/DDBJ whole genome shotgun (WGS) entry which is preliminary data.</text>
</comment>
<name>A0A1Y2HLW4_9FUNG</name>
<feature type="compositionally biased region" description="Low complexity" evidence="1">
    <location>
        <begin position="355"/>
        <end position="371"/>
    </location>
</feature>
<feature type="region of interest" description="Disordered" evidence="1">
    <location>
        <begin position="752"/>
        <end position="774"/>
    </location>
</feature>
<proteinExistence type="predicted"/>
<keyword evidence="3" id="KW-1185">Reference proteome</keyword>
<feature type="compositionally biased region" description="Polar residues" evidence="1">
    <location>
        <begin position="294"/>
        <end position="304"/>
    </location>
</feature>
<feature type="compositionally biased region" description="Basic residues" evidence="1">
    <location>
        <begin position="761"/>
        <end position="772"/>
    </location>
</feature>
<protein>
    <submittedName>
        <fullName evidence="2">Uncharacterized protein</fullName>
    </submittedName>
</protein>
<feature type="compositionally biased region" description="Pro residues" evidence="1">
    <location>
        <begin position="372"/>
        <end position="383"/>
    </location>
</feature>
<feature type="compositionally biased region" description="Basic and acidic residues" evidence="1">
    <location>
        <begin position="125"/>
        <end position="135"/>
    </location>
</feature>
<feature type="compositionally biased region" description="Low complexity" evidence="1">
    <location>
        <begin position="162"/>
        <end position="206"/>
    </location>
</feature>
<feature type="region of interest" description="Disordered" evidence="1">
    <location>
        <begin position="569"/>
        <end position="598"/>
    </location>
</feature>